<evidence type="ECO:0000256" key="1">
    <source>
        <dbReference type="PIRSR" id="PIRSR016184-1"/>
    </source>
</evidence>
<dbReference type="PIRSF" id="PIRSF016184">
    <property type="entry name" value="PhzC_PhzF"/>
    <property type="match status" value="1"/>
</dbReference>
<proteinExistence type="predicted"/>
<dbReference type="SUPFAM" id="SSF54506">
    <property type="entry name" value="Diaminopimelate epimerase-like"/>
    <property type="match status" value="1"/>
</dbReference>
<feature type="active site" evidence="1">
    <location>
        <position position="48"/>
    </location>
</feature>
<dbReference type="AlphaFoldDB" id="A0A7Y2H1T0"/>
<dbReference type="EMBL" id="JABDJR010000163">
    <property type="protein sequence ID" value="NNF05977.1"/>
    <property type="molecule type" value="Genomic_DNA"/>
</dbReference>
<gene>
    <name evidence="2" type="ORF">HKN21_04395</name>
</gene>
<dbReference type="GO" id="GO:0005737">
    <property type="term" value="C:cytoplasm"/>
    <property type="evidence" value="ECO:0007669"/>
    <property type="project" value="TreeGrafter"/>
</dbReference>
<dbReference type="GO" id="GO:0016853">
    <property type="term" value="F:isomerase activity"/>
    <property type="evidence" value="ECO:0007669"/>
    <property type="project" value="TreeGrafter"/>
</dbReference>
<evidence type="ECO:0000313" key="3">
    <source>
        <dbReference type="Proteomes" id="UP000547674"/>
    </source>
</evidence>
<organism evidence="2 3">
    <name type="scientific">Eiseniibacteriota bacterium</name>
    <dbReference type="NCBI Taxonomy" id="2212470"/>
    <lineage>
        <taxon>Bacteria</taxon>
        <taxon>Candidatus Eiseniibacteriota</taxon>
    </lineage>
</organism>
<dbReference type="PANTHER" id="PTHR13774">
    <property type="entry name" value="PHENAZINE BIOSYNTHESIS PROTEIN"/>
    <property type="match status" value="1"/>
</dbReference>
<name>A0A7Y2H1T0_UNCEI</name>
<dbReference type="Pfam" id="PF02567">
    <property type="entry name" value="PhzC-PhzF"/>
    <property type="match status" value="1"/>
</dbReference>
<accession>A0A7Y2H1T0</accession>
<dbReference type="NCBIfam" id="TIGR00654">
    <property type="entry name" value="PhzF_family"/>
    <property type="match status" value="1"/>
</dbReference>
<protein>
    <submittedName>
        <fullName evidence="2">PhzF family phenazine biosynthesis protein</fullName>
    </submittedName>
</protein>
<reference evidence="2 3" key="1">
    <citation type="submission" date="2020-03" db="EMBL/GenBank/DDBJ databases">
        <title>Metabolic flexibility allows generalist bacteria to become dominant in a frequently disturbed ecosystem.</title>
        <authorList>
            <person name="Chen Y.-J."/>
            <person name="Leung P.M."/>
            <person name="Bay S.K."/>
            <person name="Hugenholtz P."/>
            <person name="Kessler A.J."/>
            <person name="Shelley G."/>
            <person name="Waite D.W."/>
            <person name="Cook P.L."/>
            <person name="Greening C."/>
        </authorList>
    </citation>
    <scope>NUCLEOTIDE SEQUENCE [LARGE SCALE GENOMIC DNA]</scope>
    <source>
        <strain evidence="2">SS_bin_28</strain>
    </source>
</reference>
<dbReference type="Proteomes" id="UP000547674">
    <property type="component" value="Unassembled WGS sequence"/>
</dbReference>
<dbReference type="InterPro" id="IPR003719">
    <property type="entry name" value="Phenazine_PhzF-like"/>
</dbReference>
<dbReference type="Gene3D" id="3.10.310.10">
    <property type="entry name" value="Diaminopimelate Epimerase, Chain A, domain 1"/>
    <property type="match status" value="2"/>
</dbReference>
<comment type="caution">
    <text evidence="2">The sequence shown here is derived from an EMBL/GenBank/DDBJ whole genome shotgun (WGS) entry which is preliminary data.</text>
</comment>
<sequence>MSEPVQVYIVHGFTMDDEGGNPAGVVLNADALSRRERQAIAAEMALSETAFFSHSDRADFKVEFYTPNRQIPHCGHATIASFFLLQQQGHIKCPLSSKETIEDVRKITFAKDGVFMEQKKPSFNTFAEDSEETAVIAEALGTKSDAFANAPSVVSTGNPWLIVQLQSLEALKGLSPDFPKLETLSGQLGTIGFYPYVLMEDGSLKSRMFAPLFGIEEESATGTAAGPCACYHQHFVDPQKHRYDIYQGELMTPPSPSHLIARLNVGAGEIQNLMVGGQAALKGTRELANVG</sequence>
<evidence type="ECO:0000313" key="2">
    <source>
        <dbReference type="EMBL" id="NNF05977.1"/>
    </source>
</evidence>